<dbReference type="PANTHER" id="PTHR16301:SF20">
    <property type="entry name" value="IMPACT FAMILY MEMBER YIGZ"/>
    <property type="match status" value="1"/>
</dbReference>
<dbReference type="InterPro" id="IPR001498">
    <property type="entry name" value="Impact_N"/>
</dbReference>
<accession>A0A3L9YX50</accession>
<evidence type="ECO:0000259" key="2">
    <source>
        <dbReference type="Pfam" id="PF01205"/>
    </source>
</evidence>
<gene>
    <name evidence="3" type="ORF">BXY75_1799</name>
</gene>
<sequence length="204" mass="23672">MEIEKDTYKTITKPSSEALFKDRGSKFYGYAFPVTSEDEVKEHLEQLKKTHYNARHWCYAWQLGKSYDSYRANDDGEPNNSAGMPIYGQLQSFDVTNTLVVVVRYFGGTKLGVGGLIQAYKTAAQMALEQSRIVKRTIDITLQLKFEYPEMNIVMRIIKDEELKVLNQKMEMNCEFLISVRKKDATRIFEIFENTHKVTVKKLK</sequence>
<evidence type="ECO:0000313" key="4">
    <source>
        <dbReference type="Proteomes" id="UP000271339"/>
    </source>
</evidence>
<comment type="caution">
    <text evidence="3">The sequence shown here is derived from an EMBL/GenBank/DDBJ whole genome shotgun (WGS) entry which is preliminary data.</text>
</comment>
<keyword evidence="4" id="KW-1185">Reference proteome</keyword>
<reference evidence="3 4" key="1">
    <citation type="submission" date="2018-10" db="EMBL/GenBank/DDBJ databases">
        <title>Genomic Encyclopedia of Archaeal and Bacterial Type Strains, Phase II (KMG-II): from individual species to whole genera.</title>
        <authorList>
            <person name="Goeker M."/>
        </authorList>
    </citation>
    <scope>NUCLEOTIDE SEQUENCE [LARGE SCALE GENOMIC DNA]</scope>
    <source>
        <strain evidence="3 4">DSM 23424</strain>
    </source>
</reference>
<feature type="domain" description="Impact N-terminal" evidence="2">
    <location>
        <begin position="23"/>
        <end position="128"/>
    </location>
</feature>
<comment type="similarity">
    <text evidence="1">Belongs to the IMPACT family.</text>
</comment>
<dbReference type="OrthoDB" id="9813771at2"/>
<dbReference type="AlphaFoldDB" id="A0A3L9YX50"/>
<dbReference type="RefSeq" id="WP_121907328.1">
    <property type="nucleotide sequence ID" value="NZ_REFC01000012.1"/>
</dbReference>
<dbReference type="Proteomes" id="UP000271339">
    <property type="component" value="Unassembled WGS sequence"/>
</dbReference>
<dbReference type="InterPro" id="IPR020568">
    <property type="entry name" value="Ribosomal_Su5_D2-typ_SF"/>
</dbReference>
<protein>
    <submittedName>
        <fullName evidence="3">Putative YigZ family protein</fullName>
    </submittedName>
</protein>
<dbReference type="SUPFAM" id="SSF54211">
    <property type="entry name" value="Ribosomal protein S5 domain 2-like"/>
    <property type="match status" value="1"/>
</dbReference>
<name>A0A3L9YX50_9FLAO</name>
<dbReference type="Pfam" id="PF01205">
    <property type="entry name" value="Impact_N"/>
    <property type="match status" value="1"/>
</dbReference>
<dbReference type="PANTHER" id="PTHR16301">
    <property type="entry name" value="IMPACT-RELATED"/>
    <property type="match status" value="1"/>
</dbReference>
<proteinExistence type="inferred from homology"/>
<dbReference type="EMBL" id="REFC01000012">
    <property type="protein sequence ID" value="RMA64914.1"/>
    <property type="molecule type" value="Genomic_DNA"/>
</dbReference>
<dbReference type="GO" id="GO:0006446">
    <property type="term" value="P:regulation of translational initiation"/>
    <property type="evidence" value="ECO:0007669"/>
    <property type="project" value="TreeGrafter"/>
</dbReference>
<organism evidence="3 4">
    <name type="scientific">Ulvibacter antarcticus</name>
    <dbReference type="NCBI Taxonomy" id="442714"/>
    <lineage>
        <taxon>Bacteria</taxon>
        <taxon>Pseudomonadati</taxon>
        <taxon>Bacteroidota</taxon>
        <taxon>Flavobacteriia</taxon>
        <taxon>Flavobacteriales</taxon>
        <taxon>Flavobacteriaceae</taxon>
        <taxon>Ulvibacter</taxon>
    </lineage>
</organism>
<evidence type="ECO:0000313" key="3">
    <source>
        <dbReference type="EMBL" id="RMA64914.1"/>
    </source>
</evidence>
<dbReference type="Gene3D" id="3.30.230.30">
    <property type="entry name" value="Impact, N-terminal domain"/>
    <property type="match status" value="1"/>
</dbReference>
<dbReference type="InterPro" id="IPR036956">
    <property type="entry name" value="Impact_N_sf"/>
</dbReference>
<evidence type="ECO:0000256" key="1">
    <source>
        <dbReference type="ARBA" id="ARBA00007665"/>
    </source>
</evidence>
<dbReference type="GO" id="GO:0005737">
    <property type="term" value="C:cytoplasm"/>
    <property type="evidence" value="ECO:0007669"/>
    <property type="project" value="TreeGrafter"/>
</dbReference>
<dbReference type="InterPro" id="IPR023582">
    <property type="entry name" value="Impact"/>
</dbReference>